<comment type="caution">
    <text evidence="2">The sequence shown here is derived from an EMBL/GenBank/DDBJ whole genome shotgun (WGS) entry which is preliminary data.</text>
</comment>
<name>A0A494Y083_9BACL</name>
<dbReference type="OrthoDB" id="1645614at2"/>
<feature type="transmembrane region" description="Helical" evidence="1">
    <location>
        <begin position="379"/>
        <end position="399"/>
    </location>
</feature>
<feature type="transmembrane region" description="Helical" evidence="1">
    <location>
        <begin position="322"/>
        <end position="344"/>
    </location>
</feature>
<feature type="transmembrane region" description="Helical" evidence="1">
    <location>
        <begin position="127"/>
        <end position="149"/>
    </location>
</feature>
<keyword evidence="1" id="KW-1133">Transmembrane helix</keyword>
<keyword evidence="1" id="KW-0812">Transmembrane</keyword>
<dbReference type="EMBL" id="RBZM01000004">
    <property type="protein sequence ID" value="RKP55408.1"/>
    <property type="molecule type" value="Genomic_DNA"/>
</dbReference>
<dbReference type="AlphaFoldDB" id="A0A494Y083"/>
<proteinExistence type="predicted"/>
<dbReference type="RefSeq" id="WP_120976135.1">
    <property type="nucleotide sequence ID" value="NZ_RBZM01000004.1"/>
</dbReference>
<feature type="transmembrane region" description="Helical" evidence="1">
    <location>
        <begin position="12"/>
        <end position="29"/>
    </location>
</feature>
<keyword evidence="1" id="KW-0472">Membrane</keyword>
<evidence type="ECO:0000256" key="1">
    <source>
        <dbReference type="SAM" id="Phobius"/>
    </source>
</evidence>
<accession>A0A494Y083</accession>
<feature type="transmembrane region" description="Helical" evidence="1">
    <location>
        <begin position="155"/>
        <end position="173"/>
    </location>
</feature>
<feature type="transmembrane region" description="Helical" evidence="1">
    <location>
        <begin position="282"/>
        <end position="301"/>
    </location>
</feature>
<feature type="transmembrane region" description="Helical" evidence="1">
    <location>
        <begin position="50"/>
        <end position="70"/>
    </location>
</feature>
<organism evidence="2 3">
    <name type="scientific">Cohnella endophytica</name>
    <dbReference type="NCBI Taxonomy" id="2419778"/>
    <lineage>
        <taxon>Bacteria</taxon>
        <taxon>Bacillati</taxon>
        <taxon>Bacillota</taxon>
        <taxon>Bacilli</taxon>
        <taxon>Bacillales</taxon>
        <taxon>Paenibacillaceae</taxon>
        <taxon>Cohnella</taxon>
    </lineage>
</organism>
<sequence length="418" mass="44201">MDNPAVKKNPVFLSLVLGAAALSVVVGIVHSPGEAFSASLSGLQIWWQNVFPGLLPPLILAELLAASGLLHGISTLAEPLTRGLFRLPGSAGWAIAFGWAAGIPAGAKETARLRDNGLIQDDEIDTVLLVSHLPNPFLVVLVIGCGFLQSPELGWSIAIGLWTSALIAGYWWARIGKPRKPKVPHIPVTQTRALLVRALRASADARKEDGRPLGKQLADSVTNAVGTLMTLGGLMIMSAVVIRLVQLFIPGNDLWLAFPGFYEMNLGAYESSRSALFSSAPAQGAALIACVLAWSGWSGLLQARAAFGSGAFPWLKVIASRLLHGAIALVVTYFVASAASSVSFKNLALGPWSVRWPATEAWVAEGPMPSGWGHLTQNLAIALVSFGIFLLLALLAAIIRPKPPKPHKSPPSSQPPME</sequence>
<evidence type="ECO:0000313" key="2">
    <source>
        <dbReference type="EMBL" id="RKP55408.1"/>
    </source>
</evidence>
<feature type="transmembrane region" description="Helical" evidence="1">
    <location>
        <begin position="90"/>
        <end position="107"/>
    </location>
</feature>
<gene>
    <name evidence="2" type="ORF">D7Z26_09460</name>
</gene>
<protein>
    <submittedName>
        <fullName evidence="2">Nucleoside recognition domain-containing protein</fullName>
    </submittedName>
</protein>
<dbReference type="Proteomes" id="UP000282076">
    <property type="component" value="Unassembled WGS sequence"/>
</dbReference>
<keyword evidence="3" id="KW-1185">Reference proteome</keyword>
<reference evidence="2 3" key="1">
    <citation type="submission" date="2018-10" db="EMBL/GenBank/DDBJ databases">
        <title>Cohnella sp. M2MS4P-1, whole genome shotgun sequence.</title>
        <authorList>
            <person name="Tuo L."/>
        </authorList>
    </citation>
    <scope>NUCLEOTIDE SEQUENCE [LARGE SCALE GENOMIC DNA]</scope>
    <source>
        <strain evidence="2 3">M2MS4P-1</strain>
    </source>
</reference>
<evidence type="ECO:0000313" key="3">
    <source>
        <dbReference type="Proteomes" id="UP000282076"/>
    </source>
</evidence>
<feature type="transmembrane region" description="Helical" evidence="1">
    <location>
        <begin position="225"/>
        <end position="249"/>
    </location>
</feature>